<sequence length="87" mass="10152">MKSKRDRAKLFESWLANPLIVLTVLMANGREFLQVNMTILRLRRCWMINCIYFVHDRPVSALIPIKCSTIRKSQKCSEIDVLSDGLR</sequence>
<evidence type="ECO:0000313" key="1">
    <source>
        <dbReference type="EMBL" id="TRY67359.1"/>
    </source>
</evidence>
<reference evidence="1 2" key="1">
    <citation type="journal article" date="2018" name="Nat. Ecol. Evol.">
        <title>Genomic signatures of mitonuclear coevolution across populations of Tigriopus californicus.</title>
        <authorList>
            <person name="Barreto F.S."/>
            <person name="Watson E.T."/>
            <person name="Lima T.G."/>
            <person name="Willett C.S."/>
            <person name="Edmands S."/>
            <person name="Li W."/>
            <person name="Burton R.S."/>
        </authorList>
    </citation>
    <scope>NUCLEOTIDE SEQUENCE [LARGE SCALE GENOMIC DNA]</scope>
    <source>
        <strain evidence="1 2">San Diego</strain>
    </source>
</reference>
<keyword evidence="2" id="KW-1185">Reference proteome</keyword>
<organism evidence="1 2">
    <name type="scientific">Tigriopus californicus</name>
    <name type="common">Marine copepod</name>
    <dbReference type="NCBI Taxonomy" id="6832"/>
    <lineage>
        <taxon>Eukaryota</taxon>
        <taxon>Metazoa</taxon>
        <taxon>Ecdysozoa</taxon>
        <taxon>Arthropoda</taxon>
        <taxon>Crustacea</taxon>
        <taxon>Multicrustacea</taxon>
        <taxon>Hexanauplia</taxon>
        <taxon>Copepoda</taxon>
        <taxon>Harpacticoida</taxon>
        <taxon>Harpacticidae</taxon>
        <taxon>Tigriopus</taxon>
    </lineage>
</organism>
<accession>A0A553NPL9</accession>
<protein>
    <submittedName>
        <fullName evidence="1">Uncharacterized protein</fullName>
    </submittedName>
</protein>
<dbReference type="Proteomes" id="UP000318571">
    <property type="component" value="Chromosome 4"/>
</dbReference>
<name>A0A553NPL9_TIGCA</name>
<gene>
    <name evidence="1" type="ORF">TCAL_15823</name>
</gene>
<comment type="caution">
    <text evidence="1">The sequence shown here is derived from an EMBL/GenBank/DDBJ whole genome shotgun (WGS) entry which is preliminary data.</text>
</comment>
<proteinExistence type="predicted"/>
<dbReference type="EMBL" id="VCGU01000011">
    <property type="protein sequence ID" value="TRY67359.1"/>
    <property type="molecule type" value="Genomic_DNA"/>
</dbReference>
<evidence type="ECO:0000313" key="2">
    <source>
        <dbReference type="Proteomes" id="UP000318571"/>
    </source>
</evidence>
<dbReference type="AlphaFoldDB" id="A0A553NPL9"/>